<name>A0A0F8XIH7_9ZZZZ</name>
<accession>A0A0F8XIH7</accession>
<sequence length="49" mass="6065">KIQVEAERDMITKIRWWIYRKLRPLDLGPPLSKLDLELEEIRYQKREVV</sequence>
<reference evidence="1" key="1">
    <citation type="journal article" date="2015" name="Nature">
        <title>Complex archaea that bridge the gap between prokaryotes and eukaryotes.</title>
        <authorList>
            <person name="Spang A."/>
            <person name="Saw J.H."/>
            <person name="Jorgensen S.L."/>
            <person name="Zaremba-Niedzwiedzka K."/>
            <person name="Martijn J."/>
            <person name="Lind A.E."/>
            <person name="van Eijk R."/>
            <person name="Schleper C."/>
            <person name="Guy L."/>
            <person name="Ettema T.J."/>
        </authorList>
    </citation>
    <scope>NUCLEOTIDE SEQUENCE</scope>
</reference>
<gene>
    <name evidence="1" type="ORF">LCGC14_3020030</name>
</gene>
<feature type="non-terminal residue" evidence="1">
    <location>
        <position position="1"/>
    </location>
</feature>
<comment type="caution">
    <text evidence="1">The sequence shown here is derived from an EMBL/GenBank/DDBJ whole genome shotgun (WGS) entry which is preliminary data.</text>
</comment>
<evidence type="ECO:0000313" key="1">
    <source>
        <dbReference type="EMBL" id="KKK60875.1"/>
    </source>
</evidence>
<organism evidence="1">
    <name type="scientific">marine sediment metagenome</name>
    <dbReference type="NCBI Taxonomy" id="412755"/>
    <lineage>
        <taxon>unclassified sequences</taxon>
        <taxon>metagenomes</taxon>
        <taxon>ecological metagenomes</taxon>
    </lineage>
</organism>
<dbReference type="EMBL" id="LAZR01062756">
    <property type="protein sequence ID" value="KKK60875.1"/>
    <property type="molecule type" value="Genomic_DNA"/>
</dbReference>
<proteinExistence type="predicted"/>
<protein>
    <submittedName>
        <fullName evidence="1">Uncharacterized protein</fullName>
    </submittedName>
</protein>
<dbReference type="AlphaFoldDB" id="A0A0F8XIH7"/>